<evidence type="ECO:0000313" key="3">
    <source>
        <dbReference type="EMBL" id="OIQ99750.1"/>
    </source>
</evidence>
<dbReference type="CDD" id="cd03808">
    <property type="entry name" value="GT4_CapM-like"/>
    <property type="match status" value="1"/>
</dbReference>
<dbReference type="PANTHER" id="PTHR12526:SF630">
    <property type="entry name" value="GLYCOSYLTRANSFERASE"/>
    <property type="match status" value="1"/>
</dbReference>
<dbReference type="EC" id="2.4.1.290" evidence="3"/>
<dbReference type="Pfam" id="PF13579">
    <property type="entry name" value="Glyco_trans_4_4"/>
    <property type="match status" value="1"/>
</dbReference>
<dbReference type="InterPro" id="IPR001296">
    <property type="entry name" value="Glyco_trans_1"/>
</dbReference>
<feature type="domain" description="Glycosyltransferase subfamily 4-like N-terminal" evidence="2">
    <location>
        <begin position="25"/>
        <end position="168"/>
    </location>
</feature>
<dbReference type="InterPro" id="IPR028098">
    <property type="entry name" value="Glyco_trans_4-like_N"/>
</dbReference>
<comment type="caution">
    <text evidence="3">The sequence shown here is derived from an EMBL/GenBank/DDBJ whole genome shotgun (WGS) entry which is preliminary data.</text>
</comment>
<keyword evidence="3" id="KW-0808">Transferase</keyword>
<name>A0A1J5RUX0_9ZZZZ</name>
<dbReference type="PANTHER" id="PTHR12526">
    <property type="entry name" value="GLYCOSYLTRANSFERASE"/>
    <property type="match status" value="1"/>
</dbReference>
<dbReference type="EMBL" id="MLJW01000102">
    <property type="protein sequence ID" value="OIQ99750.1"/>
    <property type="molecule type" value="Genomic_DNA"/>
</dbReference>
<gene>
    <name evidence="3" type="primary">pglA_3</name>
    <name evidence="3" type="ORF">GALL_181470</name>
</gene>
<dbReference type="SUPFAM" id="SSF53756">
    <property type="entry name" value="UDP-Glycosyltransferase/glycogen phosphorylase"/>
    <property type="match status" value="1"/>
</dbReference>
<sequence length="377" mass="42200">MKKLCYVATIPAVVHAFLRDHIQEAAQKYEVTVICNSTDKYLLDGLNARLVLLPIDRRPSPWKDLRVLLQLFNLFRRERFDIVHSHMPKTALLGMLAAWLAGVPIRINTFHGEVWATRSGWRRSALKLFDQLIGLLATDVFAVSPSQRDFLVNEGVLPPGKAKVIGAGSICGVDPLRFHPDTENRQTVRQDLGIASDATIILFVGRLNRDKGMLELAAAFDTIAKQHPEVELLLVGAEEDVPFSRIREICNAERKRLRYISFTSKPEQYMAAADILCLPSYREGLPMTIIEAAACGVPAVASRIYGITDAVADDRTGLLFPVGDVEALTQALLRLITNNDLRQQMGNEARQRALELFSSEKITHELMAVYDRLTETR</sequence>
<organism evidence="3">
    <name type="scientific">mine drainage metagenome</name>
    <dbReference type="NCBI Taxonomy" id="410659"/>
    <lineage>
        <taxon>unclassified sequences</taxon>
        <taxon>metagenomes</taxon>
        <taxon>ecological metagenomes</taxon>
    </lineage>
</organism>
<feature type="domain" description="Glycosyl transferase family 1" evidence="1">
    <location>
        <begin position="185"/>
        <end position="352"/>
    </location>
</feature>
<keyword evidence="3" id="KW-0328">Glycosyltransferase</keyword>
<accession>A0A1J5RUX0</accession>
<reference evidence="3" key="1">
    <citation type="submission" date="2016-10" db="EMBL/GenBank/DDBJ databases">
        <title>Sequence of Gallionella enrichment culture.</title>
        <authorList>
            <person name="Poehlein A."/>
            <person name="Muehling M."/>
            <person name="Daniel R."/>
        </authorList>
    </citation>
    <scope>NUCLEOTIDE SEQUENCE</scope>
</reference>
<dbReference type="Pfam" id="PF00534">
    <property type="entry name" value="Glycos_transf_1"/>
    <property type="match status" value="1"/>
</dbReference>
<proteinExistence type="predicted"/>
<dbReference type="Gene3D" id="3.40.50.2000">
    <property type="entry name" value="Glycogen Phosphorylase B"/>
    <property type="match status" value="2"/>
</dbReference>
<protein>
    <submittedName>
        <fullName evidence="3">N, N'-diacetylbacillosaminyl-diphospho-undecaprenol alpha-1,3-N-acetylgalactosaminyltransferase</fullName>
        <ecNumber evidence="3">2.4.1.290</ecNumber>
    </submittedName>
</protein>
<evidence type="ECO:0000259" key="2">
    <source>
        <dbReference type="Pfam" id="PF13579"/>
    </source>
</evidence>
<dbReference type="GO" id="GO:0102335">
    <property type="term" value="F:N,N'-diacetylbacillosaminyl-diphospho-undecaprenol alpha-1,3-N-acetylgalactosaminyltransferase activity"/>
    <property type="evidence" value="ECO:0007669"/>
    <property type="project" value="UniProtKB-EC"/>
</dbReference>
<evidence type="ECO:0000259" key="1">
    <source>
        <dbReference type="Pfam" id="PF00534"/>
    </source>
</evidence>
<dbReference type="AlphaFoldDB" id="A0A1J5RUX0"/>